<keyword evidence="1" id="KW-0695">RNA-directed DNA polymerase</keyword>
<name>A0A6L2MYY4_TANCI</name>
<accession>A0A6L2MYY4</accession>
<sequence>MKDGDKNIAYFHGILRARRNKNRVENFLGISKPVFPVNNDIFRNNLSNDEAVEMVKDINDNEIKESLFDINGDKASGPDGYTLEFFKKAWEVVGNEFYLAVNEFFRSGQLLGEINATHIALIPKLSTPDKYNGQMNYAVYYFIKVLYLLEWGYSWIFQREHMA</sequence>
<dbReference type="AlphaFoldDB" id="A0A6L2MYY4"/>
<organism evidence="1">
    <name type="scientific">Tanacetum cinerariifolium</name>
    <name type="common">Dalmatian daisy</name>
    <name type="synonym">Chrysanthemum cinerariifolium</name>
    <dbReference type="NCBI Taxonomy" id="118510"/>
    <lineage>
        <taxon>Eukaryota</taxon>
        <taxon>Viridiplantae</taxon>
        <taxon>Streptophyta</taxon>
        <taxon>Embryophyta</taxon>
        <taxon>Tracheophyta</taxon>
        <taxon>Spermatophyta</taxon>
        <taxon>Magnoliopsida</taxon>
        <taxon>eudicotyledons</taxon>
        <taxon>Gunneridae</taxon>
        <taxon>Pentapetalae</taxon>
        <taxon>asterids</taxon>
        <taxon>campanulids</taxon>
        <taxon>Asterales</taxon>
        <taxon>Asteraceae</taxon>
        <taxon>Asteroideae</taxon>
        <taxon>Anthemideae</taxon>
        <taxon>Anthemidinae</taxon>
        <taxon>Tanacetum</taxon>
    </lineage>
</organism>
<keyword evidence="1" id="KW-0808">Transferase</keyword>
<comment type="caution">
    <text evidence="1">The sequence shown here is derived from an EMBL/GenBank/DDBJ whole genome shotgun (WGS) entry which is preliminary data.</text>
</comment>
<dbReference type="GO" id="GO:0003964">
    <property type="term" value="F:RNA-directed DNA polymerase activity"/>
    <property type="evidence" value="ECO:0007669"/>
    <property type="project" value="UniProtKB-KW"/>
</dbReference>
<dbReference type="EMBL" id="BKCJ010007799">
    <property type="protein sequence ID" value="GEU79073.1"/>
    <property type="molecule type" value="Genomic_DNA"/>
</dbReference>
<reference evidence="1" key="1">
    <citation type="journal article" date="2019" name="Sci. Rep.">
        <title>Draft genome of Tanacetum cinerariifolium, the natural source of mosquito coil.</title>
        <authorList>
            <person name="Yamashiro T."/>
            <person name="Shiraishi A."/>
            <person name="Satake H."/>
            <person name="Nakayama K."/>
        </authorList>
    </citation>
    <scope>NUCLEOTIDE SEQUENCE</scope>
</reference>
<evidence type="ECO:0000313" key="1">
    <source>
        <dbReference type="EMBL" id="GEU79073.1"/>
    </source>
</evidence>
<proteinExistence type="predicted"/>
<gene>
    <name evidence="1" type="ORF">Tci_051051</name>
</gene>
<protein>
    <submittedName>
        <fullName evidence="1">RNA-directed DNA polymerase, eukaryota, reverse transcriptase zinc-binding domain protein</fullName>
    </submittedName>
</protein>
<keyword evidence="1" id="KW-0548">Nucleotidyltransferase</keyword>